<feature type="binding site" evidence="12">
    <location>
        <begin position="110"/>
        <end position="111"/>
    </location>
    <ligand>
        <name>CoA</name>
        <dbReference type="ChEBI" id="CHEBI:57287"/>
    </ligand>
</feature>
<evidence type="ECO:0000256" key="3">
    <source>
        <dbReference type="ARBA" id="ARBA00008342"/>
    </source>
</evidence>
<feature type="domain" description="4'-phosphopantetheinyl transferase N-terminal" evidence="15">
    <location>
        <begin position="59"/>
        <end position="120"/>
    </location>
</feature>
<evidence type="ECO:0000256" key="5">
    <source>
        <dbReference type="ARBA" id="ARBA00019087"/>
    </source>
</evidence>
<dbReference type="AlphaFoldDB" id="A0AB39H8J9"/>
<evidence type="ECO:0000256" key="8">
    <source>
        <dbReference type="ARBA" id="ARBA00029894"/>
    </source>
</evidence>
<evidence type="ECO:0000256" key="13">
    <source>
        <dbReference type="PIRSR" id="PIRSR603542-2"/>
    </source>
</evidence>
<feature type="binding site" evidence="12">
    <location>
        <position position="74"/>
    </location>
    <ligand>
        <name>CoA</name>
        <dbReference type="ChEBI" id="CHEBI:57287"/>
    </ligand>
</feature>
<sequence>MTTFAASAPQVISGKPKMAWSKLQAKGRVWYRLGGVAIYAHKISEPVKSVEHAALPSPIADAPFVRQQEFLAGRKAADKALKAINIDAPMLPIGDHRSPLWPEGVTGSISHKGAWAIACAQRQDVRQYLGVDIEQPLSVGVANAIATVCADDDERAYLSRHVRLVLGDKAFHDVGGDNDWALLITALFSAKESLFKAVYPAVNQYLEFSDAKLIAWQQEAQVMWFAFQPQWSTLAKRVWPVYLGQRHGLVVSLAKGDRPSE</sequence>
<evidence type="ECO:0000256" key="6">
    <source>
        <dbReference type="ARBA" id="ARBA00022679"/>
    </source>
</evidence>
<evidence type="ECO:0000256" key="10">
    <source>
        <dbReference type="ARBA" id="ARBA00049176"/>
    </source>
</evidence>
<keyword evidence="6 16" id="KW-0808">Transferase</keyword>
<feature type="binding site" evidence="12">
    <location>
        <position position="196"/>
    </location>
    <ligand>
        <name>CoA</name>
        <dbReference type="ChEBI" id="CHEBI:57287"/>
    </ligand>
</feature>
<comment type="catalytic activity">
    <reaction evidence="10">
        <text>apo-[aryl-carrier protein] + CoA = holo-[aryl-carrier protein] + adenosine 3',5'-bisphosphate + H(+)</text>
        <dbReference type="Rhea" id="RHEA:48404"/>
        <dbReference type="Rhea" id="RHEA-COMP:15903"/>
        <dbReference type="Rhea" id="RHEA-COMP:17557"/>
        <dbReference type="ChEBI" id="CHEBI:15378"/>
        <dbReference type="ChEBI" id="CHEBI:29999"/>
        <dbReference type="ChEBI" id="CHEBI:57287"/>
        <dbReference type="ChEBI" id="CHEBI:58343"/>
        <dbReference type="ChEBI" id="CHEBI:64479"/>
    </reaction>
</comment>
<feature type="binding site" evidence="12">
    <location>
        <position position="192"/>
    </location>
    <ligand>
        <name>CoA</name>
        <dbReference type="ChEBI" id="CHEBI:57287"/>
    </ligand>
</feature>
<feature type="binding site" evidence="12">
    <location>
        <position position="132"/>
    </location>
    <ligand>
        <name>CoA</name>
        <dbReference type="ChEBI" id="CHEBI:57287"/>
    </ligand>
</feature>
<comment type="cofactor">
    <cofactor evidence="13">
        <name>Mg(2+)</name>
        <dbReference type="ChEBI" id="CHEBI:18420"/>
    </cofactor>
</comment>
<accession>A0AB39H8J9</accession>
<evidence type="ECO:0000256" key="12">
    <source>
        <dbReference type="PIRSR" id="PIRSR603542-1"/>
    </source>
</evidence>
<name>A0AB39H8J9_9VIBR</name>
<dbReference type="InterPro" id="IPR008278">
    <property type="entry name" value="4-PPantetheinyl_Trfase_dom"/>
</dbReference>
<feature type="binding site" evidence="12">
    <location>
        <position position="66"/>
    </location>
    <ligand>
        <name>CoA</name>
        <dbReference type="ChEBI" id="CHEBI:57287"/>
    </ligand>
</feature>
<dbReference type="PANTHER" id="PTHR38096">
    <property type="entry name" value="ENTEROBACTIN SYNTHASE COMPONENT D"/>
    <property type="match status" value="1"/>
</dbReference>
<dbReference type="InterPro" id="IPR041354">
    <property type="entry name" value="4PPT_N"/>
</dbReference>
<dbReference type="EMBL" id="CP162601">
    <property type="protein sequence ID" value="XDK24334.1"/>
    <property type="molecule type" value="Genomic_DNA"/>
</dbReference>
<evidence type="ECO:0000313" key="16">
    <source>
        <dbReference type="EMBL" id="XDK24334.1"/>
    </source>
</evidence>
<comment type="catalytic activity">
    <reaction evidence="11">
        <text>apo-[peptidyl-carrier protein] + CoA = holo-[peptidyl-carrier protein] + adenosine 3',5'-bisphosphate + H(+)</text>
        <dbReference type="Rhea" id="RHEA:46228"/>
        <dbReference type="Rhea" id="RHEA-COMP:11479"/>
        <dbReference type="Rhea" id="RHEA-COMP:11480"/>
        <dbReference type="ChEBI" id="CHEBI:15378"/>
        <dbReference type="ChEBI" id="CHEBI:29999"/>
        <dbReference type="ChEBI" id="CHEBI:57287"/>
        <dbReference type="ChEBI" id="CHEBI:58343"/>
        <dbReference type="ChEBI" id="CHEBI:64479"/>
    </reaction>
</comment>
<dbReference type="PANTHER" id="PTHR38096:SF1">
    <property type="entry name" value="ENTEROBACTIN SYNTHASE COMPONENT D"/>
    <property type="match status" value="1"/>
</dbReference>
<dbReference type="GO" id="GO:0005886">
    <property type="term" value="C:plasma membrane"/>
    <property type="evidence" value="ECO:0007669"/>
    <property type="project" value="TreeGrafter"/>
</dbReference>
<proteinExistence type="inferred from homology"/>
<evidence type="ECO:0000256" key="4">
    <source>
        <dbReference type="ARBA" id="ARBA00011503"/>
    </source>
</evidence>
<dbReference type="KEGG" id="vih:AB0763_08870"/>
<evidence type="ECO:0000256" key="9">
    <source>
        <dbReference type="ARBA" id="ARBA00031996"/>
    </source>
</evidence>
<dbReference type="RefSeq" id="WP_306100392.1">
    <property type="nucleotide sequence ID" value="NZ_CP162601.1"/>
</dbReference>
<dbReference type="InterPro" id="IPR003542">
    <property type="entry name" value="Enbac_synth_compD-like"/>
</dbReference>
<reference evidence="16" key="1">
    <citation type="submission" date="2024-07" db="EMBL/GenBank/DDBJ databases">
        <title>Genome Analysis of a Potential Novel Vibrio Species Secreting pH- and Thermo-stable Alginate Lyase and its Application in Producing Alginate Oligosaccharides.</title>
        <authorList>
            <person name="Huang H."/>
            <person name="Bao K."/>
        </authorList>
    </citation>
    <scope>NUCLEOTIDE SEQUENCE</scope>
    <source>
        <strain evidence="16">HB236076</strain>
    </source>
</reference>
<keyword evidence="13" id="KW-0479">Metal-binding</keyword>
<evidence type="ECO:0000256" key="1">
    <source>
        <dbReference type="ARBA" id="ARBA00003937"/>
    </source>
</evidence>
<feature type="domain" description="4'-phosphopantetheinyl transferase" evidence="14">
    <location>
        <begin position="129"/>
        <end position="220"/>
    </location>
</feature>
<keyword evidence="13" id="KW-0460">Magnesium</keyword>
<dbReference type="Pfam" id="PF17837">
    <property type="entry name" value="4PPT_N"/>
    <property type="match status" value="1"/>
</dbReference>
<gene>
    <name evidence="16" type="ORF">AB0763_08870</name>
</gene>
<feature type="binding site" evidence="13">
    <location>
        <position position="132"/>
    </location>
    <ligand>
        <name>Mg(2+)</name>
        <dbReference type="ChEBI" id="CHEBI:18420"/>
    </ligand>
</feature>
<protein>
    <recommendedName>
        <fullName evidence="5">Enterobactin synthase component D</fullName>
    </recommendedName>
    <alternativeName>
        <fullName evidence="8">4'-phosphopantetheinyl transferase EntD</fullName>
    </alternativeName>
    <alternativeName>
        <fullName evidence="9">Enterochelin synthase D</fullName>
    </alternativeName>
</protein>
<dbReference type="GO" id="GO:0009239">
    <property type="term" value="P:enterobactin biosynthetic process"/>
    <property type="evidence" value="ECO:0007669"/>
    <property type="project" value="UniProtKB-KW"/>
</dbReference>
<dbReference type="GO" id="GO:0008897">
    <property type="term" value="F:holo-[acyl-carrier-protein] synthase activity"/>
    <property type="evidence" value="ECO:0007669"/>
    <property type="project" value="InterPro"/>
</dbReference>
<dbReference type="PRINTS" id="PR01399">
    <property type="entry name" value="ENTSNTHTASED"/>
</dbReference>
<organism evidence="16">
    <name type="scientific">Vibrio sp. HB236076</name>
    <dbReference type="NCBI Taxonomy" id="3232307"/>
    <lineage>
        <taxon>Bacteria</taxon>
        <taxon>Pseudomonadati</taxon>
        <taxon>Pseudomonadota</taxon>
        <taxon>Gammaproteobacteria</taxon>
        <taxon>Vibrionales</taxon>
        <taxon>Vibrionaceae</taxon>
        <taxon>Vibrio</taxon>
    </lineage>
</organism>
<evidence type="ECO:0000259" key="15">
    <source>
        <dbReference type="Pfam" id="PF17837"/>
    </source>
</evidence>
<feature type="binding site" evidence="13">
    <location>
        <position position="133"/>
    </location>
    <ligand>
        <name>Mg(2+)</name>
        <dbReference type="ChEBI" id="CHEBI:18420"/>
    </ligand>
</feature>
<evidence type="ECO:0000259" key="14">
    <source>
        <dbReference type="Pfam" id="PF01648"/>
    </source>
</evidence>
<comment type="function">
    <text evidence="1">Involved in the biosynthesis of the siderophore enterobactin (enterochelin), which is a macrocyclic trimeric lactone of N-(2,3-dihydroxybenzoyl)-serine. The serine trilactone serves as a scaffolding for the three catechol functionalities that provide hexadentate coordination for the tightly ligated iron(2+) atoms. Plays an essential role in the assembly of the enterobactin by catalyzing the transfer of the 4'-phosphopantetheine (Ppant) moiety from coenzyme A to the apo-domains of both EntB (ArCP domain) and EntF (PCP domain) to yield their holo-forms which make them competent for the activation of 2,3-dihydroxybenzoate (DHB) and L-serine, respectively.</text>
</comment>
<dbReference type="Pfam" id="PF01648">
    <property type="entry name" value="ACPS"/>
    <property type="match status" value="1"/>
</dbReference>
<evidence type="ECO:0000256" key="7">
    <source>
        <dbReference type="ARBA" id="ARBA00023191"/>
    </source>
</evidence>
<keyword evidence="7" id="KW-0259">Enterobactin biosynthesis</keyword>
<evidence type="ECO:0000256" key="11">
    <source>
        <dbReference type="ARBA" id="ARBA00049191"/>
    </source>
</evidence>
<comment type="subunit">
    <text evidence="4">EntB, EntD, EntE, and EntF form a multienzyme complex called enterobactin synthase.</text>
</comment>
<evidence type="ECO:0000256" key="2">
    <source>
        <dbReference type="ARBA" id="ARBA00004993"/>
    </source>
</evidence>
<comment type="similarity">
    <text evidence="3">Belongs to the P-Pant transferase superfamily. EntD family.</text>
</comment>
<feature type="binding site" evidence="12">
    <location>
        <position position="206"/>
    </location>
    <ligand>
        <name>CoA</name>
        <dbReference type="ChEBI" id="CHEBI:57287"/>
    </ligand>
</feature>
<dbReference type="InterPro" id="IPR037143">
    <property type="entry name" value="4-PPantetheinyl_Trfase_dom_sf"/>
</dbReference>
<comment type="pathway">
    <text evidence="2">Siderophore biosynthesis; enterobactin biosynthesis.</text>
</comment>
<feature type="binding site" evidence="13">
    <location>
        <position position="134"/>
    </location>
    <ligand>
        <name>Mg(2+)</name>
        <dbReference type="ChEBI" id="CHEBI:18420"/>
    </ligand>
</feature>
<dbReference type="SUPFAM" id="SSF56214">
    <property type="entry name" value="4'-phosphopantetheinyl transferase"/>
    <property type="match status" value="1"/>
</dbReference>
<dbReference type="GO" id="GO:0000287">
    <property type="term" value="F:magnesium ion binding"/>
    <property type="evidence" value="ECO:0007669"/>
    <property type="project" value="InterPro"/>
</dbReference>
<dbReference type="GO" id="GO:0009366">
    <property type="term" value="C:enterobactin synthetase complex"/>
    <property type="evidence" value="ECO:0007669"/>
    <property type="project" value="InterPro"/>
</dbReference>